<sequence length="129" mass="14685">MGLHNVYSERDPICTGESVTDTESGQHSNHPKAMGTSYSSGTDKLRDYRPSNCTLVKNSTEDDPYREARRFISEDTKRNCCNVGRDNSVQRWHLPRERSKVFLRKAAMGESGTTFYYHDDLLGSEEFPG</sequence>
<protein>
    <submittedName>
        <fullName evidence="2">Uncharacterized protein</fullName>
    </submittedName>
</protein>
<evidence type="ECO:0000313" key="2">
    <source>
        <dbReference type="EMBL" id="CAH3019055.1"/>
    </source>
</evidence>
<proteinExistence type="predicted"/>
<comment type="caution">
    <text evidence="2">The sequence shown here is derived from an EMBL/GenBank/DDBJ whole genome shotgun (WGS) entry which is preliminary data.</text>
</comment>
<dbReference type="Proteomes" id="UP001159427">
    <property type="component" value="Unassembled WGS sequence"/>
</dbReference>
<dbReference type="EMBL" id="CALNXI010000104">
    <property type="protein sequence ID" value="CAH3019055.1"/>
    <property type="molecule type" value="Genomic_DNA"/>
</dbReference>
<feature type="region of interest" description="Disordered" evidence="1">
    <location>
        <begin position="1"/>
        <end position="60"/>
    </location>
</feature>
<keyword evidence="3" id="KW-1185">Reference proteome</keyword>
<organism evidence="2 3">
    <name type="scientific">Porites evermanni</name>
    <dbReference type="NCBI Taxonomy" id="104178"/>
    <lineage>
        <taxon>Eukaryota</taxon>
        <taxon>Metazoa</taxon>
        <taxon>Cnidaria</taxon>
        <taxon>Anthozoa</taxon>
        <taxon>Hexacorallia</taxon>
        <taxon>Scleractinia</taxon>
        <taxon>Fungiina</taxon>
        <taxon>Poritidae</taxon>
        <taxon>Porites</taxon>
    </lineage>
</organism>
<accession>A0ABN8LP92</accession>
<evidence type="ECO:0000313" key="3">
    <source>
        <dbReference type="Proteomes" id="UP001159427"/>
    </source>
</evidence>
<name>A0ABN8LP92_9CNID</name>
<feature type="compositionally biased region" description="Polar residues" evidence="1">
    <location>
        <begin position="17"/>
        <end position="28"/>
    </location>
</feature>
<evidence type="ECO:0000256" key="1">
    <source>
        <dbReference type="SAM" id="MobiDB-lite"/>
    </source>
</evidence>
<reference evidence="2 3" key="1">
    <citation type="submission" date="2022-05" db="EMBL/GenBank/DDBJ databases">
        <authorList>
            <consortium name="Genoscope - CEA"/>
            <person name="William W."/>
        </authorList>
    </citation>
    <scope>NUCLEOTIDE SEQUENCE [LARGE SCALE GENOMIC DNA]</scope>
</reference>
<gene>
    <name evidence="2" type="ORF">PEVE_00000823</name>
</gene>